<keyword evidence="3" id="KW-1185">Reference proteome</keyword>
<organism evidence="2 3">
    <name type="scientific">Cavia porcellus</name>
    <name type="common">Guinea pig</name>
    <dbReference type="NCBI Taxonomy" id="10141"/>
    <lineage>
        <taxon>Eukaryota</taxon>
        <taxon>Metazoa</taxon>
        <taxon>Chordata</taxon>
        <taxon>Craniata</taxon>
        <taxon>Vertebrata</taxon>
        <taxon>Euteleostomi</taxon>
        <taxon>Mammalia</taxon>
        <taxon>Eutheria</taxon>
        <taxon>Euarchontoglires</taxon>
        <taxon>Glires</taxon>
        <taxon>Rodentia</taxon>
        <taxon>Hystricomorpha</taxon>
        <taxon>Caviidae</taxon>
        <taxon>Cavia</taxon>
    </lineage>
</organism>
<dbReference type="OMA" id="DFACQTK"/>
<dbReference type="AlphaFoldDB" id="A0A286XQR1"/>
<evidence type="ECO:0000313" key="3">
    <source>
        <dbReference type="Proteomes" id="UP000005447"/>
    </source>
</evidence>
<reference evidence="3" key="1">
    <citation type="journal article" date="2011" name="Nature">
        <title>A high-resolution map of human evolutionary constraint using 29 mammals.</title>
        <authorList>
            <person name="Lindblad-Toh K."/>
            <person name="Garber M."/>
            <person name="Zuk O."/>
            <person name="Lin M.F."/>
            <person name="Parker B.J."/>
            <person name="Washietl S."/>
            <person name="Kheradpour P."/>
            <person name="Ernst J."/>
            <person name="Jordan G."/>
            <person name="Mauceli E."/>
            <person name="Ward L.D."/>
            <person name="Lowe C.B."/>
            <person name="Holloway A.K."/>
            <person name="Clamp M."/>
            <person name="Gnerre S."/>
            <person name="Alfoldi J."/>
            <person name="Beal K."/>
            <person name="Chang J."/>
            <person name="Clawson H."/>
            <person name="Cuff J."/>
            <person name="Di Palma F."/>
            <person name="Fitzgerald S."/>
            <person name="Flicek P."/>
            <person name="Guttman M."/>
            <person name="Hubisz M.J."/>
            <person name="Jaffe D.B."/>
            <person name="Jungreis I."/>
            <person name="Kent W.J."/>
            <person name="Kostka D."/>
            <person name="Lara M."/>
            <person name="Martins A.L."/>
            <person name="Massingham T."/>
            <person name="Moltke I."/>
            <person name="Raney B.J."/>
            <person name="Rasmussen M.D."/>
            <person name="Robinson J."/>
            <person name="Stark A."/>
            <person name="Vilella A.J."/>
            <person name="Wen J."/>
            <person name="Xie X."/>
            <person name="Zody M.C."/>
            <person name="Baldwin J."/>
            <person name="Bloom T."/>
            <person name="Chin C.W."/>
            <person name="Heiman D."/>
            <person name="Nicol R."/>
            <person name="Nusbaum C."/>
            <person name="Young S."/>
            <person name="Wilkinson J."/>
            <person name="Worley K.C."/>
            <person name="Kovar C.L."/>
            <person name="Muzny D.M."/>
            <person name="Gibbs R.A."/>
            <person name="Cree A."/>
            <person name="Dihn H.H."/>
            <person name="Fowler G."/>
            <person name="Jhangiani S."/>
            <person name="Joshi V."/>
            <person name="Lee S."/>
            <person name="Lewis L.R."/>
            <person name="Nazareth L.V."/>
            <person name="Okwuonu G."/>
            <person name="Santibanez J."/>
            <person name="Warren W.C."/>
            <person name="Mardis E.R."/>
            <person name="Weinstock G.M."/>
            <person name="Wilson R.K."/>
            <person name="Delehaunty K."/>
            <person name="Dooling D."/>
            <person name="Fronik C."/>
            <person name="Fulton L."/>
            <person name="Fulton B."/>
            <person name="Graves T."/>
            <person name="Minx P."/>
            <person name="Sodergren E."/>
            <person name="Birney E."/>
            <person name="Margulies E.H."/>
            <person name="Herrero J."/>
            <person name="Green E.D."/>
            <person name="Haussler D."/>
            <person name="Siepel A."/>
            <person name="Goldman N."/>
            <person name="Pollard K.S."/>
            <person name="Pedersen J.S."/>
            <person name="Lander E.S."/>
            <person name="Kellis M."/>
        </authorList>
    </citation>
    <scope>NUCLEOTIDE SEQUENCE [LARGE SCALE GENOMIC DNA]</scope>
    <source>
        <strain evidence="3">2N</strain>
    </source>
</reference>
<dbReference type="FunCoup" id="A0A286XQR1">
    <property type="interactions" value="338"/>
</dbReference>
<protein>
    <submittedName>
        <fullName evidence="2">Uncharacterized protein</fullName>
    </submittedName>
</protein>
<sequence>MDWLLVLLFPGAFLVLCLSPMEGAPPVCISCDESVGKNCMKNLGSCQSRHPDFACRTKEVYTQHYTGEYVYRHSVLSCPKRCVEYVRITNLEKHIIFCCKENYCNNLSSKAWSLTTE</sequence>
<feature type="chain" id="PRO_5012786965" evidence="1">
    <location>
        <begin position="24"/>
        <end position="117"/>
    </location>
</feature>
<name>A0A286XQR1_CAVPO</name>
<accession>A0A286XQR1</accession>
<dbReference type="VEuPathDB" id="HostDB:ENSCPOG00000031135"/>
<reference evidence="2" key="3">
    <citation type="submission" date="2025-09" db="UniProtKB">
        <authorList>
            <consortium name="Ensembl"/>
        </authorList>
    </citation>
    <scope>IDENTIFICATION</scope>
    <source>
        <strain evidence="2">2N</strain>
    </source>
</reference>
<feature type="signal peptide" evidence="1">
    <location>
        <begin position="1"/>
        <end position="23"/>
    </location>
</feature>
<dbReference type="EMBL" id="AAKN02024647">
    <property type="status" value="NOT_ANNOTATED_CDS"/>
    <property type="molecule type" value="Genomic_DNA"/>
</dbReference>
<keyword evidence="1" id="KW-0732">Signal</keyword>
<dbReference type="GeneTree" id="ENSGT00670000099394"/>
<proteinExistence type="predicted"/>
<dbReference type="Ensembl" id="ENSCPOT00000047457.1">
    <property type="protein sequence ID" value="ENSCPOP00000027616.1"/>
    <property type="gene ID" value="ENSCPOG00000031135.1"/>
</dbReference>
<reference evidence="2" key="2">
    <citation type="submission" date="2025-08" db="UniProtKB">
        <authorList>
            <consortium name="Ensembl"/>
        </authorList>
    </citation>
    <scope>IDENTIFICATION</scope>
    <source>
        <strain evidence="2">2N</strain>
    </source>
</reference>
<evidence type="ECO:0000256" key="1">
    <source>
        <dbReference type="SAM" id="SignalP"/>
    </source>
</evidence>
<dbReference type="InParanoid" id="A0A286XQR1"/>
<evidence type="ECO:0000313" key="2">
    <source>
        <dbReference type="Ensembl" id="ENSCPOP00000027616.1"/>
    </source>
</evidence>
<dbReference type="Proteomes" id="UP000005447">
    <property type="component" value="Unassembled WGS sequence"/>
</dbReference>